<organism evidence="1 2">
    <name type="scientific">Limnoglobus roseus</name>
    <dbReference type="NCBI Taxonomy" id="2598579"/>
    <lineage>
        <taxon>Bacteria</taxon>
        <taxon>Pseudomonadati</taxon>
        <taxon>Planctomycetota</taxon>
        <taxon>Planctomycetia</taxon>
        <taxon>Gemmatales</taxon>
        <taxon>Gemmataceae</taxon>
        <taxon>Limnoglobus</taxon>
    </lineage>
</organism>
<dbReference type="InterPro" id="IPR014338">
    <property type="entry name" value="CHP02996_rpt-companion-dom"/>
</dbReference>
<dbReference type="NCBIfam" id="TIGR02996">
    <property type="entry name" value="rpt_mate_G_obs"/>
    <property type="match status" value="1"/>
</dbReference>
<dbReference type="Proteomes" id="UP000324974">
    <property type="component" value="Chromosome"/>
</dbReference>
<keyword evidence="2" id="KW-1185">Reference proteome</keyword>
<reference evidence="2" key="1">
    <citation type="submission" date="2019-08" db="EMBL/GenBank/DDBJ databases">
        <title>Limnoglobus roseus gen. nov., sp. nov., a novel freshwater planctomycete with a giant genome from the family Gemmataceae.</title>
        <authorList>
            <person name="Kulichevskaya I.S."/>
            <person name="Naumoff D.G."/>
            <person name="Miroshnikov K."/>
            <person name="Ivanova A."/>
            <person name="Philippov D.A."/>
            <person name="Hakobyan A."/>
            <person name="Rijpstra I.C."/>
            <person name="Sinninghe Damste J.S."/>
            <person name="Liesack W."/>
            <person name="Dedysh S.N."/>
        </authorList>
    </citation>
    <scope>NUCLEOTIDE SEQUENCE [LARGE SCALE GENOMIC DNA]</scope>
    <source>
        <strain evidence="2">PX52</strain>
    </source>
</reference>
<evidence type="ECO:0000313" key="2">
    <source>
        <dbReference type="Proteomes" id="UP000324974"/>
    </source>
</evidence>
<dbReference type="OrthoDB" id="291264at2"/>
<dbReference type="RefSeq" id="WP_149112045.1">
    <property type="nucleotide sequence ID" value="NZ_CP042425.1"/>
</dbReference>
<dbReference type="KEGG" id="lrs:PX52LOC_04422"/>
<proteinExistence type="predicted"/>
<gene>
    <name evidence="1" type="ORF">PX52LOC_04422</name>
</gene>
<sequence length="132" mass="14825">MTDEDAFQTALDANPADHSTRLSFAQFLDERSDPRGPGYRAMGRLTLYAAPSSESPLSRFREQFERVFGTDDPRRIPGWARRWWVRYMVADDACHDASAIGRARAENLMAMAFMDLDSGDRDAILSAVPPPV</sequence>
<protein>
    <submittedName>
        <fullName evidence="1">TIGR02996 domain-containing protein</fullName>
    </submittedName>
</protein>
<dbReference type="EMBL" id="CP042425">
    <property type="protein sequence ID" value="QEL17433.1"/>
    <property type="molecule type" value="Genomic_DNA"/>
</dbReference>
<accession>A0A5C1AGR3</accession>
<dbReference type="AlphaFoldDB" id="A0A5C1AGR3"/>
<name>A0A5C1AGR3_9BACT</name>
<evidence type="ECO:0000313" key="1">
    <source>
        <dbReference type="EMBL" id="QEL17433.1"/>
    </source>
</evidence>